<keyword evidence="10" id="KW-1185">Reference proteome</keyword>
<gene>
    <name evidence="9" type="ORF">ZOSMA_3G00190</name>
</gene>
<dbReference type="SUPFAM" id="SSF56104">
    <property type="entry name" value="SAICAR synthase-like"/>
    <property type="match status" value="1"/>
</dbReference>
<comment type="catalytic activity">
    <reaction evidence="7 8">
        <text>1D-myo-inositol 1,3,4,6-tetrakisphosphate + ATP = 1D-myo-inositol 1,3,4,5,6-pentakisphosphate + ADP + H(+)</text>
        <dbReference type="Rhea" id="RHEA:12717"/>
        <dbReference type="ChEBI" id="CHEBI:15378"/>
        <dbReference type="ChEBI" id="CHEBI:30616"/>
        <dbReference type="ChEBI" id="CHEBI:57660"/>
        <dbReference type="ChEBI" id="CHEBI:57733"/>
        <dbReference type="ChEBI" id="CHEBI:456216"/>
        <dbReference type="EC" id="2.7.1.140"/>
    </reaction>
</comment>
<dbReference type="EMBL" id="LFYR01001213">
    <property type="protein sequence ID" value="KMZ63544.1"/>
    <property type="molecule type" value="Genomic_DNA"/>
</dbReference>
<dbReference type="GO" id="GO:0005634">
    <property type="term" value="C:nucleus"/>
    <property type="evidence" value="ECO:0000318"/>
    <property type="project" value="GO_Central"/>
</dbReference>
<keyword evidence="2 8" id="KW-0808">Transferase</keyword>
<reference evidence="10" key="1">
    <citation type="journal article" date="2016" name="Nature">
        <title>The genome of the seagrass Zostera marina reveals angiosperm adaptation to the sea.</title>
        <authorList>
            <person name="Olsen J.L."/>
            <person name="Rouze P."/>
            <person name="Verhelst B."/>
            <person name="Lin Y.-C."/>
            <person name="Bayer T."/>
            <person name="Collen J."/>
            <person name="Dattolo E."/>
            <person name="De Paoli E."/>
            <person name="Dittami S."/>
            <person name="Maumus F."/>
            <person name="Michel G."/>
            <person name="Kersting A."/>
            <person name="Lauritano C."/>
            <person name="Lohaus R."/>
            <person name="Toepel M."/>
            <person name="Tonon T."/>
            <person name="Vanneste K."/>
            <person name="Amirebrahimi M."/>
            <person name="Brakel J."/>
            <person name="Bostroem C."/>
            <person name="Chovatia M."/>
            <person name="Grimwood J."/>
            <person name="Jenkins J.W."/>
            <person name="Jueterbock A."/>
            <person name="Mraz A."/>
            <person name="Stam W.T."/>
            <person name="Tice H."/>
            <person name="Bornberg-Bauer E."/>
            <person name="Green P.J."/>
            <person name="Pearson G.A."/>
            <person name="Procaccini G."/>
            <person name="Duarte C.M."/>
            <person name="Schmutz J."/>
            <person name="Reusch T.B.H."/>
            <person name="Van de Peer Y."/>
        </authorList>
    </citation>
    <scope>NUCLEOTIDE SEQUENCE [LARGE SCALE GENOMIC DNA]</scope>
    <source>
        <strain evidence="10">cv. Finnish</strain>
    </source>
</reference>
<accession>A0A0K9P3I2</accession>
<dbReference type="Gene3D" id="3.30.470.160">
    <property type="entry name" value="Inositol polyphosphate kinase"/>
    <property type="match status" value="1"/>
</dbReference>
<dbReference type="GO" id="GO:0047326">
    <property type="term" value="F:inositol-1,3,4,6-tetrakisphosphate 5-kinase activity"/>
    <property type="evidence" value="ECO:0007669"/>
    <property type="project" value="RHEA"/>
</dbReference>
<evidence type="ECO:0000313" key="10">
    <source>
        <dbReference type="Proteomes" id="UP000036987"/>
    </source>
</evidence>
<keyword evidence="4 8" id="KW-0418">Kinase</keyword>
<dbReference type="Pfam" id="PF03770">
    <property type="entry name" value="IPK"/>
    <property type="match status" value="1"/>
</dbReference>
<dbReference type="GO" id="GO:0005737">
    <property type="term" value="C:cytoplasm"/>
    <property type="evidence" value="ECO:0000318"/>
    <property type="project" value="GO_Central"/>
</dbReference>
<keyword evidence="3 8" id="KW-0547">Nucleotide-binding</keyword>
<dbReference type="PANTHER" id="PTHR12400">
    <property type="entry name" value="INOSITOL POLYPHOSPHATE KINASE"/>
    <property type="match status" value="1"/>
</dbReference>
<proteinExistence type="inferred from homology"/>
<dbReference type="GO" id="GO:0008440">
    <property type="term" value="F:inositol-1,4,5-trisphosphate 3-kinase activity"/>
    <property type="evidence" value="ECO:0000318"/>
    <property type="project" value="GO_Central"/>
</dbReference>
<evidence type="ECO:0000256" key="6">
    <source>
        <dbReference type="ARBA" id="ARBA00036164"/>
    </source>
</evidence>
<comment type="function">
    <text evidence="8">Inositol phosphate kinase with a broad substrate specificity.</text>
</comment>
<evidence type="ECO:0000256" key="2">
    <source>
        <dbReference type="ARBA" id="ARBA00022679"/>
    </source>
</evidence>
<evidence type="ECO:0000313" key="9">
    <source>
        <dbReference type="EMBL" id="KMZ63544.1"/>
    </source>
</evidence>
<keyword evidence="5 8" id="KW-0067">ATP-binding</keyword>
<name>A0A0K9P3I2_ZOSMR</name>
<evidence type="ECO:0000256" key="1">
    <source>
        <dbReference type="ARBA" id="ARBA00007374"/>
    </source>
</evidence>
<dbReference type="Proteomes" id="UP000036987">
    <property type="component" value="Unassembled WGS sequence"/>
</dbReference>
<dbReference type="OrthoDB" id="5958943at2759"/>
<comment type="similarity">
    <text evidence="1 8">Belongs to the inositol phosphokinase (IPK) family.</text>
</comment>
<dbReference type="PANTHER" id="PTHR12400:SF51">
    <property type="entry name" value="INOSITOL POLYPHOSPHATE MULTIKINASE"/>
    <property type="match status" value="1"/>
</dbReference>
<dbReference type="GO" id="GO:0032958">
    <property type="term" value="P:inositol phosphate biosynthetic process"/>
    <property type="evidence" value="ECO:0000318"/>
    <property type="project" value="GO_Central"/>
</dbReference>
<dbReference type="EC" id="2.7.1.140" evidence="8"/>
<dbReference type="InterPro" id="IPR005522">
    <property type="entry name" value="IPK"/>
</dbReference>
<comment type="caution">
    <text evidence="9">The sequence shown here is derived from an EMBL/GenBank/DDBJ whole genome shotgun (WGS) entry which is preliminary data.</text>
</comment>
<dbReference type="GO" id="GO:0051765">
    <property type="term" value="F:inositol tetrakisphosphate kinase activity"/>
    <property type="evidence" value="ECO:0000318"/>
    <property type="project" value="GO_Central"/>
</dbReference>
<protein>
    <recommendedName>
        <fullName evidence="8">Inositol polyphosphate multikinase</fullName>
        <ecNumber evidence="8">2.7.1.140</ecNumber>
        <ecNumber evidence="8">2.7.1.151</ecNumber>
    </recommendedName>
</protein>
<evidence type="ECO:0000256" key="7">
    <source>
        <dbReference type="ARBA" id="ARBA00036525"/>
    </source>
</evidence>
<dbReference type="InterPro" id="IPR038286">
    <property type="entry name" value="IPK_sf"/>
</dbReference>
<dbReference type="OMA" id="MAKMERC"/>
<evidence type="ECO:0000256" key="4">
    <source>
        <dbReference type="ARBA" id="ARBA00022777"/>
    </source>
</evidence>
<evidence type="ECO:0000256" key="8">
    <source>
        <dbReference type="RuleBase" id="RU363090"/>
    </source>
</evidence>
<dbReference type="EC" id="2.7.1.151" evidence="8"/>
<evidence type="ECO:0000256" key="3">
    <source>
        <dbReference type="ARBA" id="ARBA00022741"/>
    </source>
</evidence>
<comment type="catalytic activity">
    <reaction evidence="6 8">
        <text>1D-myo-inositol 1,4,5-trisphosphate + 2 ATP = 1D-myo-inositol 1,3,4,5,6-pentakisphosphate + 2 ADP + 2 H(+)</text>
        <dbReference type="Rhea" id="RHEA:32359"/>
        <dbReference type="ChEBI" id="CHEBI:15378"/>
        <dbReference type="ChEBI" id="CHEBI:30616"/>
        <dbReference type="ChEBI" id="CHEBI:57733"/>
        <dbReference type="ChEBI" id="CHEBI:203600"/>
        <dbReference type="ChEBI" id="CHEBI:456216"/>
        <dbReference type="EC" id="2.7.1.151"/>
    </reaction>
</comment>
<sequence>MLKAPVHQVAGHKANEGKLGPLVDGSGRFYKPLQSNGRGSEELVFYKSFFSDPTIPDRIRSYFPAFYGTKELEGSDGSGLVPHMILEDVVGNLIDPSVIDIKIGARTWYPHASAEYIEKCFKKDKETVSQQLGFRISGLQVHNTTGWWKPAKKLVHGFGIEDVKLTLKKFVSSNPCSNMVEPDCLFASTVYGGILEHLLELKSWFENQTTFHFCSTSILMFHDKGSVGEVKLVDFAHVVDGQSVIDHNFLGGVVVERFYGMSEADDHRSSQRVKESRPVYRDRADFCSCISIDKDRHRLITRSVTATFHNFITNISFKT</sequence>
<dbReference type="STRING" id="29655.A0A0K9P3I2"/>
<dbReference type="AlphaFoldDB" id="A0A0K9P3I2"/>
<organism evidence="9 10">
    <name type="scientific">Zostera marina</name>
    <name type="common">Eelgrass</name>
    <dbReference type="NCBI Taxonomy" id="29655"/>
    <lineage>
        <taxon>Eukaryota</taxon>
        <taxon>Viridiplantae</taxon>
        <taxon>Streptophyta</taxon>
        <taxon>Embryophyta</taxon>
        <taxon>Tracheophyta</taxon>
        <taxon>Spermatophyta</taxon>
        <taxon>Magnoliopsida</taxon>
        <taxon>Liliopsida</taxon>
        <taxon>Zosteraceae</taxon>
        <taxon>Zostera</taxon>
    </lineage>
</organism>
<evidence type="ECO:0000256" key="5">
    <source>
        <dbReference type="ARBA" id="ARBA00022840"/>
    </source>
</evidence>
<dbReference type="GO" id="GO:0005524">
    <property type="term" value="F:ATP binding"/>
    <property type="evidence" value="ECO:0007669"/>
    <property type="project" value="UniProtKB-KW"/>
</dbReference>